<dbReference type="KEGG" id="pbf:CFX0092_B0767"/>
<accession>A0A160T770</accession>
<gene>
    <name evidence="2" type="ORF">CFX0092_B0767</name>
</gene>
<evidence type="ECO:0000313" key="3">
    <source>
        <dbReference type="Proteomes" id="UP000215027"/>
    </source>
</evidence>
<organism evidence="2 3">
    <name type="scientific">Candidatus Promineifilum breve</name>
    <dbReference type="NCBI Taxonomy" id="1806508"/>
    <lineage>
        <taxon>Bacteria</taxon>
        <taxon>Bacillati</taxon>
        <taxon>Chloroflexota</taxon>
        <taxon>Ardenticatenia</taxon>
        <taxon>Candidatus Promineifilales</taxon>
        <taxon>Candidatus Promineifilaceae</taxon>
        <taxon>Candidatus Promineifilum</taxon>
    </lineage>
</organism>
<dbReference type="AlphaFoldDB" id="A0A160T770"/>
<dbReference type="PROSITE" id="PS51257">
    <property type="entry name" value="PROKAR_LIPOPROTEIN"/>
    <property type="match status" value="1"/>
</dbReference>
<reference evidence="2" key="1">
    <citation type="submission" date="2016-01" db="EMBL/GenBank/DDBJ databases">
        <authorList>
            <person name="Mcilroy J.S."/>
            <person name="Karst M S."/>
            <person name="Albertsen M."/>
        </authorList>
    </citation>
    <scope>NUCLEOTIDE SEQUENCE</scope>
    <source>
        <strain evidence="2">Cfx-K</strain>
    </source>
</reference>
<keyword evidence="3" id="KW-1185">Reference proteome</keyword>
<evidence type="ECO:0000313" key="2">
    <source>
        <dbReference type="EMBL" id="CUS06301.1"/>
    </source>
</evidence>
<dbReference type="RefSeq" id="WP_095045591.1">
    <property type="nucleotide sequence ID" value="NZ_LN890656.1"/>
</dbReference>
<sequence length="207" mass="20050">MKQLLALILVIALLLACGVGAVLLARGWITLRTPGNTVPPAPTVAVLPTVAATPTLAALPPAPSSGGDTATSAPPPAADNPSGFNGSFSGTLSGDNGSTAPATITLVSDGAAVTGQLDIGPGLALDAGNCGLQSVPAGGQTAAGTLDPAAPNHLETSGTIPVSGFTITVRLAADLAADGQTLTARADLDLPLLCGRDAAISGTFSRN</sequence>
<feature type="compositionally biased region" description="Polar residues" evidence="1">
    <location>
        <begin position="83"/>
        <end position="96"/>
    </location>
</feature>
<dbReference type="Proteomes" id="UP000215027">
    <property type="component" value="Chromosome II"/>
</dbReference>
<proteinExistence type="predicted"/>
<dbReference type="EMBL" id="LN890656">
    <property type="protein sequence ID" value="CUS06301.1"/>
    <property type="molecule type" value="Genomic_DNA"/>
</dbReference>
<feature type="region of interest" description="Disordered" evidence="1">
    <location>
        <begin position="57"/>
        <end position="96"/>
    </location>
</feature>
<name>A0A160T770_9CHLR</name>
<evidence type="ECO:0000256" key="1">
    <source>
        <dbReference type="SAM" id="MobiDB-lite"/>
    </source>
</evidence>
<protein>
    <submittedName>
        <fullName evidence="2">Uncharacterized protein</fullName>
    </submittedName>
</protein>